<evidence type="ECO:0000256" key="5">
    <source>
        <dbReference type="ARBA" id="ARBA00023065"/>
    </source>
</evidence>
<gene>
    <name evidence="9" type="ORF">DID88_003829</name>
</gene>
<dbReference type="PANTHER" id="PTHR43840">
    <property type="entry name" value="MITOCHONDRIAL METAL TRANSPORTER 1-RELATED"/>
    <property type="match status" value="1"/>
</dbReference>
<dbReference type="InterPro" id="IPR050291">
    <property type="entry name" value="CDF_Transporter"/>
</dbReference>
<dbReference type="PANTHER" id="PTHR43840:SF13">
    <property type="entry name" value="CATION EFFLUX PROTEIN CYTOPLASMIC DOMAIN-CONTAINING PROTEIN"/>
    <property type="match status" value="1"/>
</dbReference>
<evidence type="ECO:0000256" key="6">
    <source>
        <dbReference type="ARBA" id="ARBA00023136"/>
    </source>
</evidence>
<evidence type="ECO:0000256" key="1">
    <source>
        <dbReference type="ARBA" id="ARBA00004127"/>
    </source>
</evidence>
<accession>A0A395ISX9</accession>
<dbReference type="InterPro" id="IPR036837">
    <property type="entry name" value="Cation_efflux_CTD_sf"/>
</dbReference>
<dbReference type="SUPFAM" id="SSF160240">
    <property type="entry name" value="Cation efflux protein cytoplasmic domain-like"/>
    <property type="match status" value="1"/>
</dbReference>
<evidence type="ECO:0000313" key="9">
    <source>
        <dbReference type="EMBL" id="RAL63405.1"/>
    </source>
</evidence>
<evidence type="ECO:0000256" key="4">
    <source>
        <dbReference type="ARBA" id="ARBA00022989"/>
    </source>
</evidence>
<evidence type="ECO:0000259" key="8">
    <source>
        <dbReference type="Pfam" id="PF16916"/>
    </source>
</evidence>
<dbReference type="AlphaFoldDB" id="A0A395ISX9"/>
<sequence length="137" mass="15976">MWLLVGKSAPQEFLNKLVYVAVTHDPRILMIDTARAYSAGEKYYVEVDIIMAQEETLKVTHDVSQTLQRKLEGLADVERAFVHVDYDDLHDIFEEHKPLYEIQEPKVPIYERVRERFKRQPNEREDVADTNPTSSSA</sequence>
<dbReference type="EMBL" id="QKRW01000019">
    <property type="protein sequence ID" value="RAL63405.1"/>
    <property type="molecule type" value="Genomic_DNA"/>
</dbReference>
<dbReference type="GO" id="GO:0016020">
    <property type="term" value="C:membrane"/>
    <property type="evidence" value="ECO:0007669"/>
    <property type="project" value="TreeGrafter"/>
</dbReference>
<evidence type="ECO:0000256" key="7">
    <source>
        <dbReference type="SAM" id="MobiDB-lite"/>
    </source>
</evidence>
<feature type="domain" description="Cation efflux protein cytoplasmic" evidence="8">
    <location>
        <begin position="20"/>
        <end position="85"/>
    </location>
</feature>
<protein>
    <recommendedName>
        <fullName evidence="8">Cation efflux protein cytoplasmic domain-containing protein</fullName>
    </recommendedName>
</protein>
<keyword evidence="4" id="KW-1133">Transmembrane helix</keyword>
<comment type="subcellular location">
    <subcellularLocation>
        <location evidence="1">Endomembrane system</location>
        <topology evidence="1">Multi-pass membrane protein</topology>
    </subcellularLocation>
</comment>
<evidence type="ECO:0000313" key="10">
    <source>
        <dbReference type="Proteomes" id="UP000249056"/>
    </source>
</evidence>
<evidence type="ECO:0000256" key="2">
    <source>
        <dbReference type="ARBA" id="ARBA00022448"/>
    </source>
</evidence>
<name>A0A395ISX9_9HELO</name>
<evidence type="ECO:0000256" key="3">
    <source>
        <dbReference type="ARBA" id="ARBA00022692"/>
    </source>
</evidence>
<reference evidence="9 10" key="1">
    <citation type="submission" date="2018-06" db="EMBL/GenBank/DDBJ databases">
        <title>Genome Sequence of the Brown Rot Fungal Pathogen Monilinia fructigena.</title>
        <authorList>
            <person name="Landi L."/>
            <person name="De Miccolis Angelini R.M."/>
            <person name="Pollastro S."/>
            <person name="Abate D."/>
            <person name="Faretra F."/>
            <person name="Romanazzi G."/>
        </authorList>
    </citation>
    <scope>NUCLEOTIDE SEQUENCE [LARGE SCALE GENOMIC DNA]</scope>
    <source>
        <strain evidence="9 10">Mfrg269</strain>
    </source>
</reference>
<dbReference type="OrthoDB" id="78296at2759"/>
<feature type="compositionally biased region" description="Basic and acidic residues" evidence="7">
    <location>
        <begin position="117"/>
        <end position="127"/>
    </location>
</feature>
<dbReference type="FunFam" id="3.30.70.1350:FF:000001">
    <property type="entry name" value="Metal tolerance protein 11"/>
    <property type="match status" value="1"/>
</dbReference>
<organism evidence="9 10">
    <name type="scientific">Monilinia fructigena</name>
    <dbReference type="NCBI Taxonomy" id="38457"/>
    <lineage>
        <taxon>Eukaryota</taxon>
        <taxon>Fungi</taxon>
        <taxon>Dikarya</taxon>
        <taxon>Ascomycota</taxon>
        <taxon>Pezizomycotina</taxon>
        <taxon>Leotiomycetes</taxon>
        <taxon>Helotiales</taxon>
        <taxon>Sclerotiniaceae</taxon>
        <taxon>Monilinia</taxon>
    </lineage>
</organism>
<dbReference type="Gene3D" id="3.30.70.1350">
    <property type="entry name" value="Cation efflux protein, cytoplasmic domain"/>
    <property type="match status" value="1"/>
</dbReference>
<keyword evidence="5" id="KW-0406">Ion transport</keyword>
<dbReference type="Proteomes" id="UP000249056">
    <property type="component" value="Unassembled WGS sequence"/>
</dbReference>
<feature type="region of interest" description="Disordered" evidence="7">
    <location>
        <begin position="117"/>
        <end position="137"/>
    </location>
</feature>
<dbReference type="InterPro" id="IPR027470">
    <property type="entry name" value="Cation_efflux_CTD"/>
</dbReference>
<dbReference type="Pfam" id="PF16916">
    <property type="entry name" value="ZT_dimer"/>
    <property type="match status" value="1"/>
</dbReference>
<proteinExistence type="predicted"/>
<keyword evidence="10" id="KW-1185">Reference proteome</keyword>
<keyword evidence="6" id="KW-0472">Membrane</keyword>
<dbReference type="GO" id="GO:0012505">
    <property type="term" value="C:endomembrane system"/>
    <property type="evidence" value="ECO:0007669"/>
    <property type="project" value="UniProtKB-SubCell"/>
</dbReference>
<dbReference type="GO" id="GO:0008324">
    <property type="term" value="F:monoatomic cation transmembrane transporter activity"/>
    <property type="evidence" value="ECO:0007669"/>
    <property type="project" value="TreeGrafter"/>
</dbReference>
<comment type="caution">
    <text evidence="9">The sequence shown here is derived from an EMBL/GenBank/DDBJ whole genome shotgun (WGS) entry which is preliminary data.</text>
</comment>
<keyword evidence="3" id="KW-0812">Transmembrane</keyword>
<keyword evidence="2" id="KW-0813">Transport</keyword>